<dbReference type="GeneID" id="25739132"/>
<dbReference type="OrthoDB" id="202415at2759"/>
<protein>
    <submittedName>
        <fullName evidence="1">Uncharacterized protein</fullName>
    </submittedName>
</protein>
<keyword evidence="2" id="KW-1185">Reference proteome</keyword>
<evidence type="ECO:0000313" key="1">
    <source>
        <dbReference type="EMBL" id="KIZ01708.1"/>
    </source>
</evidence>
<organism evidence="1 2">
    <name type="scientific">Monoraphidium neglectum</name>
    <dbReference type="NCBI Taxonomy" id="145388"/>
    <lineage>
        <taxon>Eukaryota</taxon>
        <taxon>Viridiplantae</taxon>
        <taxon>Chlorophyta</taxon>
        <taxon>core chlorophytes</taxon>
        <taxon>Chlorophyceae</taxon>
        <taxon>CS clade</taxon>
        <taxon>Sphaeropleales</taxon>
        <taxon>Selenastraceae</taxon>
        <taxon>Monoraphidium</taxon>
    </lineage>
</organism>
<accession>A0A0D2JRV2</accession>
<reference evidence="1 2" key="1">
    <citation type="journal article" date="2013" name="BMC Genomics">
        <title>Reconstruction of the lipid metabolism for the microalga Monoraphidium neglectum from its genome sequence reveals characteristics suitable for biofuel production.</title>
        <authorList>
            <person name="Bogen C."/>
            <person name="Al-Dilaimi A."/>
            <person name="Albersmeier A."/>
            <person name="Wichmann J."/>
            <person name="Grundmann M."/>
            <person name="Rupp O."/>
            <person name="Lauersen K.J."/>
            <person name="Blifernez-Klassen O."/>
            <person name="Kalinowski J."/>
            <person name="Goesmann A."/>
            <person name="Mussgnug J.H."/>
            <person name="Kruse O."/>
        </authorList>
    </citation>
    <scope>NUCLEOTIDE SEQUENCE [LARGE SCALE GENOMIC DNA]</scope>
    <source>
        <strain evidence="1 2">SAG 48.87</strain>
    </source>
</reference>
<dbReference type="Proteomes" id="UP000054498">
    <property type="component" value="Unassembled WGS sequence"/>
</dbReference>
<gene>
    <name evidence="1" type="ORF">MNEG_6256</name>
</gene>
<dbReference type="KEGG" id="mng:MNEG_6256"/>
<sequence length="366" mass="41304">MATIAALASAALASDKSPLMRLHPVRTMGRVNSSYNVAQDYWHIETNHTFPEVTDHRKGQLKRGDGGAGDRSCWVVAQDHVEPYSDFFAPRGTPAQPYPGGAPRFAWRWHGRISLQLFNSVPFVLRNRFGCNHCTLVLRYKVFGGRLYTDTNRRHRDLSGQEKEAEQIEEMMLAALHLFKVPNADVLVHLGDGAPEGLPLLQANIDRRFENAGFAIPKRMWEDALGPEQTSVLHECLETRYPRSDKRAARVAWRGTNTDVHIDPTVESNALDVVRGRLHLMGRWYPEIFDTHIVGWVQSKFTTQCVAQVLPTGSRVQLEDFNNFALIVDVDGNGWSDRMRLLAHYNTPVLKQASAVPEQGDEGRRS</sequence>
<dbReference type="RefSeq" id="XP_013900727.1">
    <property type="nucleotide sequence ID" value="XM_014045273.1"/>
</dbReference>
<dbReference type="EMBL" id="KK101219">
    <property type="protein sequence ID" value="KIZ01708.1"/>
    <property type="molecule type" value="Genomic_DNA"/>
</dbReference>
<proteinExistence type="predicted"/>
<dbReference type="AlphaFoldDB" id="A0A0D2JRV2"/>
<name>A0A0D2JRV2_9CHLO</name>
<evidence type="ECO:0000313" key="2">
    <source>
        <dbReference type="Proteomes" id="UP000054498"/>
    </source>
</evidence>